<evidence type="ECO:0000313" key="5">
    <source>
        <dbReference type="EMBL" id="CAG9783942.1"/>
    </source>
</evidence>
<feature type="compositionally biased region" description="Polar residues" evidence="3">
    <location>
        <begin position="1"/>
        <end position="21"/>
    </location>
</feature>
<dbReference type="SUPFAM" id="SSF52540">
    <property type="entry name" value="P-loop containing nucleoside triphosphate hydrolases"/>
    <property type="match status" value="1"/>
</dbReference>
<evidence type="ECO:0000256" key="1">
    <source>
        <dbReference type="ARBA" id="ARBA00005771"/>
    </source>
</evidence>
<proteinExistence type="inferred from homology"/>
<dbReference type="GO" id="GO:0008146">
    <property type="term" value="F:sulfotransferase activity"/>
    <property type="evidence" value="ECO:0007669"/>
    <property type="project" value="InterPro"/>
</dbReference>
<gene>
    <name evidence="5" type="ORF">DIATSA_LOCUS2071</name>
</gene>
<keyword evidence="2" id="KW-0808">Transferase</keyword>
<dbReference type="InterPro" id="IPR000863">
    <property type="entry name" value="Sulfotransferase_dom"/>
</dbReference>
<feature type="region of interest" description="Disordered" evidence="3">
    <location>
        <begin position="1"/>
        <end position="34"/>
    </location>
</feature>
<reference evidence="5" key="1">
    <citation type="submission" date="2021-12" db="EMBL/GenBank/DDBJ databases">
        <authorList>
            <person name="King R."/>
        </authorList>
    </citation>
    <scope>NUCLEOTIDE SEQUENCE</scope>
</reference>
<organism evidence="5 6">
    <name type="scientific">Diatraea saccharalis</name>
    <name type="common">sugarcane borer</name>
    <dbReference type="NCBI Taxonomy" id="40085"/>
    <lineage>
        <taxon>Eukaryota</taxon>
        <taxon>Metazoa</taxon>
        <taxon>Ecdysozoa</taxon>
        <taxon>Arthropoda</taxon>
        <taxon>Hexapoda</taxon>
        <taxon>Insecta</taxon>
        <taxon>Pterygota</taxon>
        <taxon>Neoptera</taxon>
        <taxon>Endopterygota</taxon>
        <taxon>Lepidoptera</taxon>
        <taxon>Glossata</taxon>
        <taxon>Ditrysia</taxon>
        <taxon>Pyraloidea</taxon>
        <taxon>Crambidae</taxon>
        <taxon>Crambinae</taxon>
        <taxon>Diatraea</taxon>
    </lineage>
</organism>
<dbReference type="InterPro" id="IPR027417">
    <property type="entry name" value="P-loop_NTPase"/>
</dbReference>
<evidence type="ECO:0000313" key="6">
    <source>
        <dbReference type="Proteomes" id="UP001153714"/>
    </source>
</evidence>
<dbReference type="PANTHER" id="PTHR11783">
    <property type="entry name" value="SULFOTRANSFERASE SULT"/>
    <property type="match status" value="1"/>
</dbReference>
<keyword evidence="6" id="KW-1185">Reference proteome</keyword>
<evidence type="ECO:0000256" key="2">
    <source>
        <dbReference type="ARBA" id="ARBA00022679"/>
    </source>
</evidence>
<evidence type="ECO:0000259" key="4">
    <source>
        <dbReference type="Pfam" id="PF00685"/>
    </source>
</evidence>
<dbReference type="Proteomes" id="UP001153714">
    <property type="component" value="Chromosome 11"/>
</dbReference>
<evidence type="ECO:0000256" key="3">
    <source>
        <dbReference type="SAM" id="MobiDB-lite"/>
    </source>
</evidence>
<dbReference type="AlphaFoldDB" id="A0A9N9QV29"/>
<dbReference type="Gene3D" id="3.40.50.300">
    <property type="entry name" value="P-loop containing nucleotide triphosphate hydrolases"/>
    <property type="match status" value="1"/>
</dbReference>
<protein>
    <recommendedName>
        <fullName evidence="4">Sulfotransferase domain-containing protein</fullName>
    </recommendedName>
</protein>
<comment type="similarity">
    <text evidence="1">Belongs to the sulfotransferase 1 family.</text>
</comment>
<dbReference type="OrthoDB" id="205623at2759"/>
<dbReference type="Pfam" id="PF00685">
    <property type="entry name" value="Sulfotransfer_1"/>
    <property type="match status" value="1"/>
</dbReference>
<reference evidence="5" key="2">
    <citation type="submission" date="2022-10" db="EMBL/GenBank/DDBJ databases">
        <authorList>
            <consortium name="ENA_rothamsted_submissions"/>
            <consortium name="culmorum"/>
            <person name="King R."/>
        </authorList>
    </citation>
    <scope>NUCLEOTIDE SEQUENCE</scope>
</reference>
<accession>A0A9N9QV29</accession>
<feature type="domain" description="Sulfotransferase" evidence="4">
    <location>
        <begin position="40"/>
        <end position="137"/>
    </location>
</feature>
<sequence>MTSPEKTQDQAGHSRSISLQHPSPPPSPSRKRAELPQVALEFTPFFENVKESWEKRDHPNMLFLFYEDSLRDLATTVKRVAKFLVKPVSEEQVKRLCDHLVFNNFKKNKSVNMVAITELNVELTNSKNSFIRKGKAG</sequence>
<name>A0A9N9QV29_9NEOP</name>
<dbReference type="EMBL" id="OU893342">
    <property type="protein sequence ID" value="CAG9783942.1"/>
    <property type="molecule type" value="Genomic_DNA"/>
</dbReference>